<evidence type="ECO:0000259" key="4">
    <source>
        <dbReference type="PROSITE" id="PS50102"/>
    </source>
</evidence>
<dbReference type="Gene3D" id="3.30.70.330">
    <property type="match status" value="1"/>
</dbReference>
<dbReference type="InterPro" id="IPR000504">
    <property type="entry name" value="RRM_dom"/>
</dbReference>
<dbReference type="SMART" id="SM00360">
    <property type="entry name" value="RRM"/>
    <property type="match status" value="1"/>
</dbReference>
<accession>A0A3N4KJG5</accession>
<name>A0A3N4KJG5_9PEZI</name>
<dbReference type="InterPro" id="IPR034228">
    <property type="entry name" value="Nop6_RRM"/>
</dbReference>
<evidence type="ECO:0000313" key="6">
    <source>
        <dbReference type="Proteomes" id="UP000277580"/>
    </source>
</evidence>
<keyword evidence="1 2" id="KW-0694">RNA-binding</keyword>
<dbReference type="InParanoid" id="A0A3N4KJG5"/>
<feature type="compositionally biased region" description="Basic residues" evidence="3">
    <location>
        <begin position="92"/>
        <end position="104"/>
    </location>
</feature>
<dbReference type="CDD" id="cd12400">
    <property type="entry name" value="RRM_Nop6"/>
    <property type="match status" value="1"/>
</dbReference>
<evidence type="ECO:0000256" key="3">
    <source>
        <dbReference type="SAM" id="MobiDB-lite"/>
    </source>
</evidence>
<feature type="compositionally biased region" description="Basic residues" evidence="3">
    <location>
        <begin position="15"/>
        <end position="29"/>
    </location>
</feature>
<feature type="region of interest" description="Disordered" evidence="3">
    <location>
        <begin position="214"/>
        <end position="280"/>
    </location>
</feature>
<dbReference type="PROSITE" id="PS50102">
    <property type="entry name" value="RRM"/>
    <property type="match status" value="1"/>
</dbReference>
<dbReference type="Proteomes" id="UP000277580">
    <property type="component" value="Unassembled WGS sequence"/>
</dbReference>
<evidence type="ECO:0000256" key="1">
    <source>
        <dbReference type="ARBA" id="ARBA00022884"/>
    </source>
</evidence>
<dbReference type="EMBL" id="ML119152">
    <property type="protein sequence ID" value="RPB09452.1"/>
    <property type="molecule type" value="Genomic_DNA"/>
</dbReference>
<organism evidence="5 6">
    <name type="scientific">Morchella conica CCBAS932</name>
    <dbReference type="NCBI Taxonomy" id="1392247"/>
    <lineage>
        <taxon>Eukaryota</taxon>
        <taxon>Fungi</taxon>
        <taxon>Dikarya</taxon>
        <taxon>Ascomycota</taxon>
        <taxon>Pezizomycotina</taxon>
        <taxon>Pezizomycetes</taxon>
        <taxon>Pezizales</taxon>
        <taxon>Morchellaceae</taxon>
        <taxon>Morchella</taxon>
    </lineage>
</organism>
<dbReference type="SUPFAM" id="SSF54928">
    <property type="entry name" value="RNA-binding domain, RBD"/>
    <property type="match status" value="1"/>
</dbReference>
<gene>
    <name evidence="5" type="ORF">P167DRAFT_548094</name>
</gene>
<feature type="compositionally biased region" description="Basic and acidic residues" evidence="3">
    <location>
        <begin position="224"/>
        <end position="258"/>
    </location>
</feature>
<dbReference type="PANTHER" id="PTHR23236:SF51">
    <property type="entry name" value="NUCLEOLAR PROTEIN 6"/>
    <property type="match status" value="1"/>
</dbReference>
<feature type="compositionally biased region" description="Basic and acidic residues" evidence="3">
    <location>
        <begin position="44"/>
        <end position="64"/>
    </location>
</feature>
<feature type="region of interest" description="Disordered" evidence="3">
    <location>
        <begin position="1"/>
        <end position="120"/>
    </location>
</feature>
<dbReference type="FunCoup" id="A0A3N4KJG5">
    <property type="interactions" value="317"/>
</dbReference>
<protein>
    <recommendedName>
        <fullName evidence="4">RRM domain-containing protein</fullName>
    </recommendedName>
</protein>
<feature type="compositionally biased region" description="Acidic residues" evidence="3">
    <location>
        <begin position="109"/>
        <end position="120"/>
    </location>
</feature>
<dbReference type="AlphaFoldDB" id="A0A3N4KJG5"/>
<dbReference type="PANTHER" id="PTHR23236">
    <property type="entry name" value="EUKARYOTIC TRANSLATION INITIATION FACTOR 4B/4H"/>
    <property type="match status" value="1"/>
</dbReference>
<dbReference type="GO" id="GO:0019843">
    <property type="term" value="F:rRNA binding"/>
    <property type="evidence" value="ECO:0007669"/>
    <property type="project" value="TreeGrafter"/>
</dbReference>
<dbReference type="InterPro" id="IPR035979">
    <property type="entry name" value="RBD_domain_sf"/>
</dbReference>
<reference evidence="5 6" key="1">
    <citation type="journal article" date="2018" name="Nat. Ecol. Evol.">
        <title>Pezizomycetes genomes reveal the molecular basis of ectomycorrhizal truffle lifestyle.</title>
        <authorList>
            <person name="Murat C."/>
            <person name="Payen T."/>
            <person name="Noel B."/>
            <person name="Kuo A."/>
            <person name="Morin E."/>
            <person name="Chen J."/>
            <person name="Kohler A."/>
            <person name="Krizsan K."/>
            <person name="Balestrini R."/>
            <person name="Da Silva C."/>
            <person name="Montanini B."/>
            <person name="Hainaut M."/>
            <person name="Levati E."/>
            <person name="Barry K.W."/>
            <person name="Belfiori B."/>
            <person name="Cichocki N."/>
            <person name="Clum A."/>
            <person name="Dockter R.B."/>
            <person name="Fauchery L."/>
            <person name="Guy J."/>
            <person name="Iotti M."/>
            <person name="Le Tacon F."/>
            <person name="Lindquist E.A."/>
            <person name="Lipzen A."/>
            <person name="Malagnac F."/>
            <person name="Mello A."/>
            <person name="Molinier V."/>
            <person name="Miyauchi S."/>
            <person name="Poulain J."/>
            <person name="Riccioni C."/>
            <person name="Rubini A."/>
            <person name="Sitrit Y."/>
            <person name="Splivallo R."/>
            <person name="Traeger S."/>
            <person name="Wang M."/>
            <person name="Zifcakova L."/>
            <person name="Wipf D."/>
            <person name="Zambonelli A."/>
            <person name="Paolocci F."/>
            <person name="Nowrousian M."/>
            <person name="Ottonello S."/>
            <person name="Baldrian P."/>
            <person name="Spatafora J.W."/>
            <person name="Henrissat B."/>
            <person name="Nagy L.G."/>
            <person name="Aury J.M."/>
            <person name="Wincker P."/>
            <person name="Grigoriev I.V."/>
            <person name="Bonfante P."/>
            <person name="Martin F.M."/>
        </authorList>
    </citation>
    <scope>NUCLEOTIDE SEQUENCE [LARGE SCALE GENOMIC DNA]</scope>
    <source>
        <strain evidence="5 6">CCBAS932</strain>
    </source>
</reference>
<evidence type="ECO:0000313" key="5">
    <source>
        <dbReference type="EMBL" id="RPB09452.1"/>
    </source>
</evidence>
<dbReference type="OrthoDB" id="167718at2759"/>
<evidence type="ECO:0000256" key="2">
    <source>
        <dbReference type="PROSITE-ProRule" id="PRU00176"/>
    </source>
</evidence>
<proteinExistence type="predicted"/>
<dbReference type="FunFam" id="3.30.70.330:FF:000376">
    <property type="entry name" value="Putative RNA binding protein"/>
    <property type="match status" value="1"/>
</dbReference>
<feature type="compositionally biased region" description="Low complexity" evidence="3">
    <location>
        <begin position="1"/>
        <end position="14"/>
    </location>
</feature>
<sequence length="280" mass="31325">MTLPTSPAPTAAPAKKQRPRKQVRLKKRKLAEATAGAESEDEDSRAAKEHQEQQPKKMVEKSEPQEIQQPKLQGKPVSTKRKADTAVGAGGKKPRLPKNKRAKAKAAEENPEEEEAVDEEVEGVEAEAVVKKDPRFIVFIGNLPFTTTKAALEKHFAAVQPKSVRIITHRDDPKKCKGFAFLEFEGYDRMQSCLLKFHHTIFNDGSGDRKINVELTAGGGGGKSEARKTKLETKNQKLDEQRKRKIEEEEKLKAEKKAKQPQGDDEGQVGIHPSRRRQVR</sequence>
<dbReference type="GO" id="GO:0005730">
    <property type="term" value="C:nucleolus"/>
    <property type="evidence" value="ECO:0007669"/>
    <property type="project" value="TreeGrafter"/>
</dbReference>
<dbReference type="Pfam" id="PF00076">
    <property type="entry name" value="RRM_1"/>
    <property type="match status" value="1"/>
</dbReference>
<dbReference type="GO" id="GO:0042274">
    <property type="term" value="P:ribosomal small subunit biogenesis"/>
    <property type="evidence" value="ECO:0007669"/>
    <property type="project" value="TreeGrafter"/>
</dbReference>
<feature type="domain" description="RRM" evidence="4">
    <location>
        <begin position="136"/>
        <end position="218"/>
    </location>
</feature>
<dbReference type="STRING" id="1392247.A0A3N4KJG5"/>
<keyword evidence="6" id="KW-1185">Reference proteome</keyword>
<dbReference type="InterPro" id="IPR012677">
    <property type="entry name" value="Nucleotide-bd_a/b_plait_sf"/>
</dbReference>